<keyword evidence="1" id="KW-0472">Membrane</keyword>
<evidence type="ECO:0000313" key="3">
    <source>
        <dbReference type="Proteomes" id="UP000018072"/>
    </source>
</evidence>
<protein>
    <submittedName>
        <fullName evidence="2">Uncharacterized protein</fullName>
    </submittedName>
</protein>
<reference evidence="2" key="1">
    <citation type="submission" date="2012-11" db="EMBL/GenBank/DDBJ databases">
        <title>Dependencies among metagenomic species, viruses, plasmids and units of genetic variation.</title>
        <authorList>
            <person name="Nielsen H.B."/>
            <person name="Almeida M."/>
            <person name="Juncker A.S."/>
            <person name="Rasmussen S."/>
            <person name="Li J."/>
            <person name="Sunagawa S."/>
            <person name="Plichta D."/>
            <person name="Gautier L."/>
            <person name="Le Chatelier E."/>
            <person name="Peletier E."/>
            <person name="Bonde I."/>
            <person name="Nielsen T."/>
            <person name="Manichanh C."/>
            <person name="Arumugam M."/>
            <person name="Batto J."/>
            <person name="Santos M.B.Q.D."/>
            <person name="Blom N."/>
            <person name="Borruel N."/>
            <person name="Burgdorf K.S."/>
            <person name="Boumezbeur F."/>
            <person name="Casellas F."/>
            <person name="Dore J."/>
            <person name="Guarner F."/>
            <person name="Hansen T."/>
            <person name="Hildebrand F."/>
            <person name="Kaas R.S."/>
            <person name="Kennedy S."/>
            <person name="Kristiansen K."/>
            <person name="Kultima J.R."/>
            <person name="Leonard P."/>
            <person name="Levenez F."/>
            <person name="Lund O."/>
            <person name="Moumen B."/>
            <person name="Le Paslier D."/>
            <person name="Pons N."/>
            <person name="Pedersen O."/>
            <person name="Prifti E."/>
            <person name="Qin J."/>
            <person name="Raes J."/>
            <person name="Tap J."/>
            <person name="Tims S."/>
            <person name="Ussery D.W."/>
            <person name="Yamada T."/>
            <person name="MetaHit consortium"/>
            <person name="Renault P."/>
            <person name="Sicheritz-Ponten T."/>
            <person name="Bork P."/>
            <person name="Wang J."/>
            <person name="Brunak S."/>
            <person name="Ehrlich S.D."/>
        </authorList>
    </citation>
    <scope>NUCLEOTIDE SEQUENCE [LARGE SCALE GENOMIC DNA]</scope>
</reference>
<evidence type="ECO:0000256" key="1">
    <source>
        <dbReference type="SAM" id="Phobius"/>
    </source>
</evidence>
<feature type="transmembrane region" description="Helical" evidence="1">
    <location>
        <begin position="156"/>
        <end position="187"/>
    </location>
</feature>
<feature type="transmembrane region" description="Helical" evidence="1">
    <location>
        <begin position="116"/>
        <end position="144"/>
    </location>
</feature>
<dbReference type="AlphaFoldDB" id="R7H678"/>
<dbReference type="Proteomes" id="UP000018072">
    <property type="component" value="Unassembled WGS sequence"/>
</dbReference>
<accession>R7H678</accession>
<feature type="transmembrane region" description="Helical" evidence="1">
    <location>
        <begin position="207"/>
        <end position="226"/>
    </location>
</feature>
<sequence length="310" mass="35035">MNVKRFQNKVAESRIALPATAVYVLTMCALSGMFGGGRWWQVALLGFAGYLMFQLNNVNALIRIFSRMVSCSYLVLMTMAFFLFEDIANSIISVLAIAFYIFFFSIYQEGRAVGRIFYAFAILGTMSVIFVQTLYFVPIIWVLLFTNIMAGNVRMIVASLLGLILPYWFIAAYGVFSGNALLIVPHFEALLEFGPLADWQVVSRAEIFTLCFVALLSITGMIHFRLNNYKDKIRTRMLFEIFSVMNLCLMVFIALQPNLIEPLLTLLIVNTAPMIAHYIALTNTKVTNVSFYIIILITLGITIGNVWTLF</sequence>
<feature type="transmembrane region" description="Helical" evidence="1">
    <location>
        <begin position="263"/>
        <end position="282"/>
    </location>
</feature>
<evidence type="ECO:0000313" key="2">
    <source>
        <dbReference type="EMBL" id="CDE34870.1"/>
    </source>
</evidence>
<keyword evidence="1" id="KW-1133">Transmembrane helix</keyword>
<name>R7H678_9BACT</name>
<keyword evidence="1" id="KW-0812">Transmembrane</keyword>
<gene>
    <name evidence="2" type="ORF">BN741_00348</name>
</gene>
<proteinExistence type="predicted"/>
<feature type="transmembrane region" description="Helical" evidence="1">
    <location>
        <begin position="238"/>
        <end position="257"/>
    </location>
</feature>
<comment type="caution">
    <text evidence="2">The sequence shown here is derived from an EMBL/GenBank/DDBJ whole genome shotgun (WGS) entry which is preliminary data.</text>
</comment>
<feature type="transmembrane region" description="Helical" evidence="1">
    <location>
        <begin position="91"/>
        <end position="110"/>
    </location>
</feature>
<dbReference type="RefSeq" id="WP_022429641.1">
    <property type="nucleotide sequence ID" value="NZ_FR899164.1"/>
</dbReference>
<feature type="transmembrane region" description="Helical" evidence="1">
    <location>
        <begin position="21"/>
        <end position="40"/>
    </location>
</feature>
<organism evidence="2 3">
    <name type="scientific">Leyella stercorea CAG:629</name>
    <dbReference type="NCBI Taxonomy" id="1263103"/>
    <lineage>
        <taxon>Bacteria</taxon>
        <taxon>Pseudomonadati</taxon>
        <taxon>Bacteroidota</taxon>
        <taxon>Bacteroidia</taxon>
        <taxon>Bacteroidales</taxon>
        <taxon>Prevotellaceae</taxon>
        <taxon>Leyella</taxon>
    </lineage>
</organism>
<dbReference type="STRING" id="1263103.BN741_00348"/>
<dbReference type="EMBL" id="CBIT010000268">
    <property type="protein sequence ID" value="CDE34870.1"/>
    <property type="molecule type" value="Genomic_DNA"/>
</dbReference>
<feature type="transmembrane region" description="Helical" evidence="1">
    <location>
        <begin position="289"/>
        <end position="309"/>
    </location>
</feature>